<dbReference type="EMBL" id="CAKXAJ010025123">
    <property type="protein sequence ID" value="CAH2235372.1"/>
    <property type="molecule type" value="Genomic_DNA"/>
</dbReference>
<evidence type="ECO:0000256" key="1">
    <source>
        <dbReference type="ARBA" id="ARBA00004412"/>
    </source>
</evidence>
<dbReference type="InterPro" id="IPR056327">
    <property type="entry name" value="ARMC9_CTLH-like_dom"/>
</dbReference>
<feature type="compositionally biased region" description="Basic and acidic residues" evidence="5">
    <location>
        <begin position="450"/>
        <end position="474"/>
    </location>
</feature>
<feature type="compositionally biased region" description="Polar residues" evidence="5">
    <location>
        <begin position="770"/>
        <end position="783"/>
    </location>
</feature>
<feature type="region of interest" description="Disordered" evidence="5">
    <location>
        <begin position="658"/>
        <end position="787"/>
    </location>
</feature>
<evidence type="ECO:0000313" key="7">
    <source>
        <dbReference type="EMBL" id="CAH2235372.1"/>
    </source>
</evidence>
<feature type="compositionally biased region" description="Basic and acidic residues" evidence="5">
    <location>
        <begin position="322"/>
        <end position="333"/>
    </location>
</feature>
<dbReference type="GO" id="GO:0031901">
    <property type="term" value="C:early endosome membrane"/>
    <property type="evidence" value="ECO:0007669"/>
    <property type="project" value="TreeGrafter"/>
</dbReference>
<comment type="subcellular location">
    <subcellularLocation>
        <location evidence="1">Early endosome</location>
    </subcellularLocation>
    <subcellularLocation>
        <location evidence="2">Late endosome</location>
    </subcellularLocation>
</comment>
<feature type="compositionally biased region" description="Basic and acidic residues" evidence="5">
    <location>
        <begin position="659"/>
        <end position="672"/>
    </location>
</feature>
<dbReference type="OrthoDB" id="193023at2759"/>
<feature type="region of interest" description="Disordered" evidence="5">
    <location>
        <begin position="404"/>
        <end position="474"/>
    </location>
</feature>
<dbReference type="GO" id="GO:0031902">
    <property type="term" value="C:late endosome membrane"/>
    <property type="evidence" value="ECO:0007669"/>
    <property type="project" value="TreeGrafter"/>
</dbReference>
<evidence type="ECO:0000256" key="2">
    <source>
        <dbReference type="ARBA" id="ARBA00004603"/>
    </source>
</evidence>
<keyword evidence="4" id="KW-0967">Endosome</keyword>
<feature type="compositionally biased region" description="Basic and acidic residues" evidence="5">
    <location>
        <begin position="743"/>
        <end position="755"/>
    </location>
</feature>
<dbReference type="PANTHER" id="PTHR13083:SF3">
    <property type="entry name" value="WD REPEAT-CONTAINING PROTEIN 91"/>
    <property type="match status" value="1"/>
</dbReference>
<evidence type="ECO:0000256" key="4">
    <source>
        <dbReference type="ARBA" id="ARBA00022753"/>
    </source>
</evidence>
<dbReference type="AlphaFoldDB" id="A0A8S4RGP7"/>
<dbReference type="InterPro" id="IPR039724">
    <property type="entry name" value="WDR91"/>
</dbReference>
<dbReference type="Proteomes" id="UP000838756">
    <property type="component" value="Unassembled WGS sequence"/>
</dbReference>
<evidence type="ECO:0000259" key="6">
    <source>
        <dbReference type="Pfam" id="PF23138"/>
    </source>
</evidence>
<accession>A0A8S4RGP7</accession>
<dbReference type="PANTHER" id="PTHR13083">
    <property type="entry name" value="WD REPEAT-CONTAINING PROTEIN 91"/>
    <property type="match status" value="1"/>
</dbReference>
<evidence type="ECO:0000256" key="5">
    <source>
        <dbReference type="SAM" id="MobiDB-lite"/>
    </source>
</evidence>
<gene>
    <name evidence="7" type="primary">jg5940</name>
    <name evidence="7" type="ORF">PAEG_LOCUS13034</name>
</gene>
<dbReference type="GO" id="GO:0141039">
    <property type="term" value="F:phosphatidylinositol 3-kinase inhibitor activity"/>
    <property type="evidence" value="ECO:0007669"/>
    <property type="project" value="InterPro"/>
</dbReference>
<organism evidence="7 8">
    <name type="scientific">Pararge aegeria aegeria</name>
    <dbReference type="NCBI Taxonomy" id="348720"/>
    <lineage>
        <taxon>Eukaryota</taxon>
        <taxon>Metazoa</taxon>
        <taxon>Ecdysozoa</taxon>
        <taxon>Arthropoda</taxon>
        <taxon>Hexapoda</taxon>
        <taxon>Insecta</taxon>
        <taxon>Pterygota</taxon>
        <taxon>Neoptera</taxon>
        <taxon>Endopterygota</taxon>
        <taxon>Lepidoptera</taxon>
        <taxon>Glossata</taxon>
        <taxon>Ditrysia</taxon>
        <taxon>Papilionoidea</taxon>
        <taxon>Nymphalidae</taxon>
        <taxon>Satyrinae</taxon>
        <taxon>Satyrini</taxon>
        <taxon>Parargina</taxon>
        <taxon>Pararge</taxon>
    </lineage>
</organism>
<dbReference type="GO" id="GO:0045022">
    <property type="term" value="P:early endosome to late endosome transport"/>
    <property type="evidence" value="ECO:0007669"/>
    <property type="project" value="InterPro"/>
</dbReference>
<proteinExistence type="inferred from homology"/>
<reference evidence="7" key="1">
    <citation type="submission" date="2022-03" db="EMBL/GenBank/DDBJ databases">
        <authorList>
            <person name="Lindestad O."/>
        </authorList>
    </citation>
    <scope>NUCLEOTIDE SEQUENCE</scope>
</reference>
<evidence type="ECO:0000256" key="3">
    <source>
        <dbReference type="ARBA" id="ARBA00006128"/>
    </source>
</evidence>
<comment type="caution">
    <text evidence="7">The sequence shown here is derived from an EMBL/GenBank/DDBJ whole genome shotgun (WGS) entry which is preliminary data.</text>
</comment>
<feature type="compositionally biased region" description="Basic and acidic residues" evidence="5">
    <location>
        <begin position="680"/>
        <end position="728"/>
    </location>
</feature>
<keyword evidence="8" id="KW-1185">Reference proteome</keyword>
<dbReference type="GO" id="GO:0051898">
    <property type="term" value="P:negative regulation of phosphatidylinositol 3-kinase/protein kinase B signal transduction"/>
    <property type="evidence" value="ECO:0007669"/>
    <property type="project" value="InterPro"/>
</dbReference>
<feature type="region of interest" description="Disordered" evidence="5">
    <location>
        <begin position="613"/>
        <end position="632"/>
    </location>
</feature>
<name>A0A8S4RGP7_9NEOP</name>
<dbReference type="Pfam" id="PF23138">
    <property type="entry name" value="CTLH_Armc9"/>
    <property type="match status" value="1"/>
</dbReference>
<evidence type="ECO:0000313" key="8">
    <source>
        <dbReference type="Proteomes" id="UP000838756"/>
    </source>
</evidence>
<feature type="region of interest" description="Disordered" evidence="5">
    <location>
        <begin position="296"/>
        <end position="335"/>
    </location>
</feature>
<comment type="similarity">
    <text evidence="3">Belongs to the WD repeat WDR91 family.</text>
</comment>
<protein>
    <submittedName>
        <fullName evidence="7">Jg5940 protein</fullName>
    </submittedName>
</protein>
<sequence>MAHIQLTDELVREYLLYRGFTNTVKAFDNDLKSDKDKGFRVDKIVDQILHYINVSDLNGLKEYWSHLDSLVFAKLEIHVQPAVRKIEYSLYKLYLITAAQSAGGVRNEKVADFLSKMLPELQGQSEWRDWFMLPYVQKPDENPSFSLYFTRAWQDSVLVSLHNLLATVFQCMPQPTLTSYESDAALVKRLQDEITTLKGKPTTEKTSPISHQSRLAQYSERLSGPLPLVDDFYAIPSEQFEGGVTNRTWQSLKETFLKRILPDIHNPYYKLTLTQISSFQQGHDIEVRLNNKLQIRSSSQNSDTDGDIEKDADIPGTSNGKNEVKTAGEDHKLSNARASTETLVLENCYENAEEIRKDLQSPVDEVEGTNEMQPTKSMRELITYSEPLTPMIQSVIDDFVTDDEEREPQMQIVESENTTDKNEDNSTVEISDSEGNYIRGKTNQILAKTSDPDHTQAHNAKEQAKDPSDTKESEVEIEKSSALMTELNDTTIENDSSKVEISIRDNIKSLSGVTQNNSVNIADTLLPGNQEAFDENLKKIPDKHNLQNGRKRASSQDPEPKSVKRKLSKMKSISDTEKSNSTKGFVFKKSEFSTLKQAPPDVTNATSLNMVNEKSENTPTQEEQAVDNSQNNITKNSAEIENPCLKNVSLYDEQFSTEKYTDSDTSNMEHDKNKKGRRTQMRDNKVENLEDEKNISEDKHKQSDRKGEKMSDKNKKVDDTKKFNDDNVNKNAKNMKSIYKNYEVSDKNGQEDAKAKSTTCQTNKHHISNKAIQTRSKSRSSSEYGDDPVVLGKKRHIKLQKRERALDHMLGFASGKYIILGNIILGKDF</sequence>
<feature type="compositionally biased region" description="Polar residues" evidence="5">
    <location>
        <begin position="425"/>
        <end position="434"/>
    </location>
</feature>
<feature type="region of interest" description="Disordered" evidence="5">
    <location>
        <begin position="539"/>
        <end position="581"/>
    </location>
</feature>
<feature type="domain" description="ARMC9 CTLH-like" evidence="6">
    <location>
        <begin position="52"/>
        <end position="171"/>
    </location>
</feature>